<evidence type="ECO:0000313" key="2">
    <source>
        <dbReference type="EMBL" id="OSX77729.1"/>
    </source>
</evidence>
<feature type="region of interest" description="Disordered" evidence="1">
    <location>
        <begin position="531"/>
        <end position="613"/>
    </location>
</feature>
<evidence type="ECO:0008006" key="4">
    <source>
        <dbReference type="Google" id="ProtNLM"/>
    </source>
</evidence>
<feature type="compositionally biased region" description="Low complexity" evidence="1">
    <location>
        <begin position="487"/>
        <end position="499"/>
    </location>
</feature>
<sequence>MDASPPEASPFDRLLSSVRPTPIAPATLAGLPEHALLLRCPDAAEWLAPFSPLLTVAQAAARPPVPPFAPADLAASFAMDYSHAEVATHGERTMMLTSSLHIPLRASGPVVFGVTICDDVVVDRVRRSLNPDLPFLSISLFAFDTSTMEYLLWSASTDGRVVEAERFARTGPNEMSWFSSVTRRPDAPGGTPTLLLRTSAILARTSPWSNLHDLPQGLPPFVAFRFCMESLGAFGAASVLEPPVAAAAEGDKATSAAPQPYVDLAAGSMLDGINADAAEGVLLFDADDVAVDAALAAVAYAAVSEPDDDDTSASMDAAAAVIFSSSPAADAAMATSPIGVSAAATAPVPTLQGPTTPAEAAAAAAAAPTTDDRTVVISSVFSSQPTSMCLVARLQQMALSATPIVPARLTVGASRVAVLRAAAAAVAASPAAATAWRPPGGGDGGARAPLALCAPLPPIASSVMDGDHGGSGHAPASAAGGDDDGGDAAAAAHDGGTTATRRRRRRRPVDLDSIHDERRLRRILRNRLSAAQSNEVRRARRQAARALGGGDGPREGATAIAPSPVDPSVPAAVAQGDGRSGGGASRNGGVGATAGAGRDDGGDGAPASSGGAG</sequence>
<feature type="compositionally biased region" description="Gly residues" evidence="1">
    <location>
        <begin position="578"/>
        <end position="594"/>
    </location>
</feature>
<evidence type="ECO:0000313" key="3">
    <source>
        <dbReference type="Proteomes" id="UP000218209"/>
    </source>
</evidence>
<dbReference type="Proteomes" id="UP000218209">
    <property type="component" value="Unassembled WGS sequence"/>
</dbReference>
<feature type="compositionally biased region" description="Low complexity" evidence="1">
    <location>
        <begin position="561"/>
        <end position="577"/>
    </location>
</feature>
<gene>
    <name evidence="2" type="ORF">BU14_0135s0003</name>
</gene>
<protein>
    <recommendedName>
        <fullName evidence="4">BZIP domain-containing protein</fullName>
    </recommendedName>
</protein>
<keyword evidence="3" id="KW-1185">Reference proteome</keyword>
<reference evidence="2 3" key="1">
    <citation type="submission" date="2017-03" db="EMBL/GenBank/DDBJ databases">
        <title>WGS assembly of Porphyra umbilicalis.</title>
        <authorList>
            <person name="Brawley S.H."/>
            <person name="Blouin N.A."/>
            <person name="Ficko-Blean E."/>
            <person name="Wheeler G.L."/>
            <person name="Lohr M."/>
            <person name="Goodson H.V."/>
            <person name="Jenkins J.W."/>
            <person name="Blaby-Haas C.E."/>
            <person name="Helliwell K.E."/>
            <person name="Chan C."/>
            <person name="Marriage T."/>
            <person name="Bhattacharya D."/>
            <person name="Klein A.S."/>
            <person name="Badis Y."/>
            <person name="Brodie J."/>
            <person name="Cao Y."/>
            <person name="Collen J."/>
            <person name="Dittami S.M."/>
            <person name="Gachon C.M."/>
            <person name="Green B.R."/>
            <person name="Karpowicz S."/>
            <person name="Kim J.W."/>
            <person name="Kudahl U."/>
            <person name="Lin S."/>
            <person name="Michel G."/>
            <person name="Mittag M."/>
            <person name="Olson B.J."/>
            <person name="Pangilinan J."/>
            <person name="Peng Y."/>
            <person name="Qiu H."/>
            <person name="Shu S."/>
            <person name="Singer J.T."/>
            <person name="Smith A.G."/>
            <person name="Sprecher B.N."/>
            <person name="Wagner V."/>
            <person name="Wang W."/>
            <person name="Wang Z.-Y."/>
            <person name="Yan J."/>
            <person name="Yarish C."/>
            <person name="Zoeuner-Riek S."/>
            <person name="Zhuang Y."/>
            <person name="Zou Y."/>
            <person name="Lindquist E.A."/>
            <person name="Grimwood J."/>
            <person name="Barry K."/>
            <person name="Rokhsar D.S."/>
            <person name="Schmutz J."/>
            <person name="Stiller J.W."/>
            <person name="Grossman A.R."/>
            <person name="Prochnik S.E."/>
        </authorList>
    </citation>
    <scope>NUCLEOTIDE SEQUENCE [LARGE SCALE GENOMIC DNA]</scope>
    <source>
        <strain evidence="2">4086291</strain>
    </source>
</reference>
<evidence type="ECO:0000256" key="1">
    <source>
        <dbReference type="SAM" id="MobiDB-lite"/>
    </source>
</evidence>
<dbReference type="AlphaFoldDB" id="A0A1X6P9Z4"/>
<organism evidence="2 3">
    <name type="scientific">Porphyra umbilicalis</name>
    <name type="common">Purple laver</name>
    <name type="synonym">Red alga</name>
    <dbReference type="NCBI Taxonomy" id="2786"/>
    <lineage>
        <taxon>Eukaryota</taxon>
        <taxon>Rhodophyta</taxon>
        <taxon>Bangiophyceae</taxon>
        <taxon>Bangiales</taxon>
        <taxon>Bangiaceae</taxon>
        <taxon>Porphyra</taxon>
    </lineage>
</organism>
<name>A0A1X6P9Z4_PORUM</name>
<feature type="region of interest" description="Disordered" evidence="1">
    <location>
        <begin position="462"/>
        <end position="510"/>
    </location>
</feature>
<proteinExistence type="predicted"/>
<dbReference type="EMBL" id="KV918829">
    <property type="protein sequence ID" value="OSX77729.1"/>
    <property type="molecule type" value="Genomic_DNA"/>
</dbReference>
<accession>A0A1X6P9Z4</accession>